<dbReference type="EMBL" id="CP124550">
    <property type="protein sequence ID" value="WIO46452.1"/>
    <property type="molecule type" value="Genomic_DNA"/>
</dbReference>
<dbReference type="InterPro" id="IPR002637">
    <property type="entry name" value="RdgB/HAM1"/>
</dbReference>
<dbReference type="PANTHER" id="PTHR11067">
    <property type="entry name" value="INOSINE TRIPHOSPHATE PYROPHOSPHATASE/HAM1 PROTEIN"/>
    <property type="match status" value="1"/>
</dbReference>
<reference evidence="3 4" key="1">
    <citation type="journal article" date="2023" name="Cell">
        <title>Genetic manipulation of Patescibacteria provides mechanistic insights into microbial dark matter and the epibiotic lifestyle.</title>
        <authorList>
            <person name="Wang Y."/>
            <person name="Gallagher L.A."/>
            <person name="Andrade P.A."/>
            <person name="Liu A."/>
            <person name="Humphreys I.R."/>
            <person name="Turkarslan S."/>
            <person name="Cutler K.J."/>
            <person name="Arrieta-Ortiz M.L."/>
            <person name="Li Y."/>
            <person name="Radey M.C."/>
            <person name="McLean J.S."/>
            <person name="Cong Q."/>
            <person name="Baker D."/>
            <person name="Baliga N.S."/>
            <person name="Peterson S.B."/>
            <person name="Mougous J.D."/>
        </authorList>
    </citation>
    <scope>NUCLEOTIDE SEQUENCE [LARGE SCALE GENOMIC DNA]</scope>
    <source>
        <strain evidence="3 4">ML1</strain>
    </source>
</reference>
<gene>
    <name evidence="3" type="ORF">SEML1_0856</name>
</gene>
<keyword evidence="4" id="KW-1185">Reference proteome</keyword>
<evidence type="ECO:0000313" key="3">
    <source>
        <dbReference type="EMBL" id="WIO46452.1"/>
    </source>
</evidence>
<organism evidence="3 4">
    <name type="scientific">Candidatus Southlakia epibionticum</name>
    <dbReference type="NCBI Taxonomy" id="3043284"/>
    <lineage>
        <taxon>Bacteria</taxon>
        <taxon>Candidatus Saccharimonadota</taxon>
        <taxon>Candidatus Saccharimonadia</taxon>
        <taxon>Candidatus Saccharimonadales</taxon>
        <taxon>Candidatus Saccharimonadaceae</taxon>
        <taxon>Candidatus Southlakia</taxon>
    </lineage>
</organism>
<evidence type="ECO:0000313" key="4">
    <source>
        <dbReference type="Proteomes" id="UP001177295"/>
    </source>
</evidence>
<protein>
    <submittedName>
        <fullName evidence="3">Non-canonical purine NTP pyrophosphatase</fullName>
    </submittedName>
</protein>
<evidence type="ECO:0000256" key="2">
    <source>
        <dbReference type="ARBA" id="ARBA00022801"/>
    </source>
</evidence>
<dbReference type="Proteomes" id="UP001177295">
    <property type="component" value="Chromosome"/>
</dbReference>
<proteinExistence type="inferred from homology"/>
<dbReference type="Gene3D" id="3.90.950.10">
    <property type="match status" value="1"/>
</dbReference>
<name>A0ABY8WWQ8_9BACT</name>
<comment type="similarity">
    <text evidence="1">Belongs to the HAM1 NTPase family.</text>
</comment>
<evidence type="ECO:0000256" key="1">
    <source>
        <dbReference type="ARBA" id="ARBA00008023"/>
    </source>
</evidence>
<dbReference type="RefSeq" id="WP_376753978.1">
    <property type="nucleotide sequence ID" value="NZ_CP124550.1"/>
</dbReference>
<accession>A0ABY8WWQ8</accession>
<dbReference type="InterPro" id="IPR029001">
    <property type="entry name" value="ITPase-like_fam"/>
</dbReference>
<dbReference type="Pfam" id="PF01725">
    <property type="entry name" value="Ham1p_like"/>
    <property type="match status" value="1"/>
</dbReference>
<dbReference type="CDD" id="cd00515">
    <property type="entry name" value="HAM1"/>
    <property type="match status" value="1"/>
</dbReference>
<sequence>MKLLYTTTNIHKLRGANRALAGTGIELMPPSIDLPDVPEIQSDDQTEVSVDKAIKYHALLRCPVVVMDSGLFIEPLGGFPGVYTKYVLDVLGIDKLVDLARNIEKPVAFAQRTITYFDGVTLKTFSSKVTGILVREPRGMNGRNYDKYFVADGKDKTIAELSDEEQTALIAPVWQEFAAWMKEHQKEVI</sequence>
<dbReference type="SUPFAM" id="SSF52972">
    <property type="entry name" value="ITPase-like"/>
    <property type="match status" value="1"/>
</dbReference>
<dbReference type="PANTHER" id="PTHR11067:SF9">
    <property type="entry name" value="INOSINE TRIPHOSPHATE PYROPHOSPHATASE"/>
    <property type="match status" value="1"/>
</dbReference>
<keyword evidence="2" id="KW-0378">Hydrolase</keyword>